<dbReference type="Gene3D" id="1.10.640.10">
    <property type="entry name" value="Haem peroxidase domain superfamily, animal type"/>
    <property type="match status" value="1"/>
</dbReference>
<evidence type="ECO:0000313" key="7">
    <source>
        <dbReference type="Proteomes" id="UP000001307"/>
    </source>
</evidence>
<gene>
    <name evidence="6" type="ORF">GSOID_T00003478001</name>
</gene>
<evidence type="ECO:0000256" key="3">
    <source>
        <dbReference type="ARBA" id="ARBA00023180"/>
    </source>
</evidence>
<evidence type="ECO:0000256" key="5">
    <source>
        <dbReference type="SAM" id="MobiDB-lite"/>
    </source>
</evidence>
<keyword evidence="4" id="KW-0479">Metal-binding</keyword>
<evidence type="ECO:0000256" key="1">
    <source>
        <dbReference type="ARBA" id="ARBA00004613"/>
    </source>
</evidence>
<keyword evidence="4" id="KW-0349">Heme</keyword>
<sequence>MKLFNAFSVFLGAHAQRDTSLRPTSGIEEAQSALAEGLEDGDFIPSFANLSDWLDVPDFPEDQDPMDTISAAHRIVRRANLDNNARNSLLQTENFVEGFLRQLTMDEAENPFGATRSNFEILEAAKTAKEWFSFIDAPTTRTEGLCDDRIYSLDGSCNHPQNFGKVLDQYVRLTPANYCNNRDSTRCFDNGQPLPQPRRVSLILQEQGGTRAVIPNPDRTRLMVDFGQFITHGSIQTPDMAGSGPDPCDCARTDVCDNIFHTRAALGRTDPVIQFFGCTFIVKSVGTLEARGNPPQLTKEQINQLSSFLDLTQVYGNSEQMLSMLRDPVDRTKILLKNKATRGDTLPTLTDSEIRPFRNGLSSITTDFKLPPFLNDQNLPAPVAGDTRCAENSVLSSWHTAFARFHNKIADELKSVMDEMADDEIFLEARQINIGIYQNIIFSEWLPTVFGEANFAQIPELQLSSSGRKRRRVDEELGRRETPGNHELPDESDPRIRNEFGAALFRWGHSMQATHIVARNSLFQVDDARMMRSGWFDPQMLTENSIGSVLRGGMMVNSNKMGPNWVTDTVHMFFMPAGFPHGVDLRSINIMRGRDHGLAGYGRIVDFCRAHAKWGQFYPNGERPTMIAGWNAVLQEYGNDINAVDQYVGMQMEEHVPGKLITKKLLDLYLIRSSTNSNDTVRHGGTIYGA</sequence>
<dbReference type="InterPro" id="IPR010255">
    <property type="entry name" value="Haem_peroxidase_sf"/>
</dbReference>
<evidence type="ECO:0000256" key="4">
    <source>
        <dbReference type="PIRSR" id="PIRSR619791-2"/>
    </source>
</evidence>
<dbReference type="Pfam" id="PF03098">
    <property type="entry name" value="An_peroxidase"/>
    <property type="match status" value="1"/>
</dbReference>
<evidence type="ECO:0000313" key="6">
    <source>
        <dbReference type="EMBL" id="CBY18616.1"/>
    </source>
</evidence>
<reference evidence="6" key="1">
    <citation type="journal article" date="2010" name="Science">
        <title>Plasticity of animal genome architecture unmasked by rapid evolution of a pelagic tunicate.</title>
        <authorList>
            <person name="Denoeud F."/>
            <person name="Henriet S."/>
            <person name="Mungpakdee S."/>
            <person name="Aury J.M."/>
            <person name="Da Silva C."/>
            <person name="Brinkmann H."/>
            <person name="Mikhaleva J."/>
            <person name="Olsen L.C."/>
            <person name="Jubin C."/>
            <person name="Canestro C."/>
            <person name="Bouquet J.M."/>
            <person name="Danks G."/>
            <person name="Poulain J."/>
            <person name="Campsteijn C."/>
            <person name="Adamski M."/>
            <person name="Cross I."/>
            <person name="Yadetie F."/>
            <person name="Muffato M."/>
            <person name="Louis A."/>
            <person name="Butcher S."/>
            <person name="Tsagkogeorga G."/>
            <person name="Konrad A."/>
            <person name="Singh S."/>
            <person name="Jensen M.F."/>
            <person name="Cong E.H."/>
            <person name="Eikeseth-Otteraa H."/>
            <person name="Noel B."/>
            <person name="Anthouard V."/>
            <person name="Porcel B.M."/>
            <person name="Kachouri-Lafond R."/>
            <person name="Nishino A."/>
            <person name="Ugolini M."/>
            <person name="Chourrout P."/>
            <person name="Nishida H."/>
            <person name="Aasland R."/>
            <person name="Huzurbazar S."/>
            <person name="Westhof E."/>
            <person name="Delsuc F."/>
            <person name="Lehrach H."/>
            <person name="Reinhardt R."/>
            <person name="Weissenbach J."/>
            <person name="Roy S.W."/>
            <person name="Artiguenave F."/>
            <person name="Postlethwait J.H."/>
            <person name="Manak J.R."/>
            <person name="Thompson E.M."/>
            <person name="Jaillon O."/>
            <person name="Du Pasquier L."/>
            <person name="Boudinot P."/>
            <person name="Liberles D.A."/>
            <person name="Volff J.N."/>
            <person name="Philippe H."/>
            <person name="Lenhard B."/>
            <person name="Roest Crollius H."/>
            <person name="Wincker P."/>
            <person name="Chourrout D."/>
        </authorList>
    </citation>
    <scope>NUCLEOTIDE SEQUENCE [LARGE SCALE GENOMIC DNA]</scope>
</reference>
<dbReference type="PROSITE" id="PS50292">
    <property type="entry name" value="PEROXIDASE_3"/>
    <property type="match status" value="1"/>
</dbReference>
<feature type="compositionally biased region" description="Basic and acidic residues" evidence="5">
    <location>
        <begin position="472"/>
        <end position="494"/>
    </location>
</feature>
<evidence type="ECO:0000256" key="2">
    <source>
        <dbReference type="ARBA" id="ARBA00022525"/>
    </source>
</evidence>
<dbReference type="GO" id="GO:0046872">
    <property type="term" value="F:metal ion binding"/>
    <property type="evidence" value="ECO:0007669"/>
    <property type="project" value="UniProtKB-KW"/>
</dbReference>
<dbReference type="GO" id="GO:0006979">
    <property type="term" value="P:response to oxidative stress"/>
    <property type="evidence" value="ECO:0007669"/>
    <property type="project" value="InterPro"/>
</dbReference>
<proteinExistence type="predicted"/>
<dbReference type="Proteomes" id="UP000001307">
    <property type="component" value="Unassembled WGS sequence"/>
</dbReference>
<dbReference type="GO" id="GO:0004601">
    <property type="term" value="F:peroxidase activity"/>
    <property type="evidence" value="ECO:0007669"/>
    <property type="project" value="InterPro"/>
</dbReference>
<dbReference type="GO" id="GO:0020037">
    <property type="term" value="F:heme binding"/>
    <property type="evidence" value="ECO:0007669"/>
    <property type="project" value="InterPro"/>
</dbReference>
<accession>E4X7E4</accession>
<dbReference type="PANTHER" id="PTHR11475">
    <property type="entry name" value="OXIDASE/PEROXIDASE"/>
    <property type="match status" value="1"/>
</dbReference>
<name>E4X7E4_OIKDI</name>
<dbReference type="SUPFAM" id="SSF48113">
    <property type="entry name" value="Heme-dependent peroxidases"/>
    <property type="match status" value="1"/>
</dbReference>
<dbReference type="EMBL" id="FN653028">
    <property type="protein sequence ID" value="CBY18616.1"/>
    <property type="molecule type" value="Genomic_DNA"/>
</dbReference>
<dbReference type="OrthoDB" id="6019201at2759"/>
<dbReference type="InterPro" id="IPR037120">
    <property type="entry name" value="Haem_peroxidase_sf_animal"/>
</dbReference>
<feature type="region of interest" description="Disordered" evidence="5">
    <location>
        <begin position="467"/>
        <end position="494"/>
    </location>
</feature>
<dbReference type="GO" id="GO:0005576">
    <property type="term" value="C:extracellular region"/>
    <property type="evidence" value="ECO:0007669"/>
    <property type="project" value="UniProtKB-SubCell"/>
</dbReference>
<organism evidence="6">
    <name type="scientific">Oikopleura dioica</name>
    <name type="common">Tunicate</name>
    <dbReference type="NCBI Taxonomy" id="34765"/>
    <lineage>
        <taxon>Eukaryota</taxon>
        <taxon>Metazoa</taxon>
        <taxon>Chordata</taxon>
        <taxon>Tunicata</taxon>
        <taxon>Appendicularia</taxon>
        <taxon>Copelata</taxon>
        <taxon>Oikopleuridae</taxon>
        <taxon>Oikopleura</taxon>
    </lineage>
</organism>
<dbReference type="AlphaFoldDB" id="E4X7E4"/>
<dbReference type="PRINTS" id="PR00457">
    <property type="entry name" value="ANPEROXIDASE"/>
</dbReference>
<dbReference type="InterPro" id="IPR019791">
    <property type="entry name" value="Haem_peroxidase_animal"/>
</dbReference>
<keyword evidence="4" id="KW-0408">Iron</keyword>
<keyword evidence="2" id="KW-0964">Secreted</keyword>
<comment type="subcellular location">
    <subcellularLocation>
        <location evidence="1">Secreted</location>
    </subcellularLocation>
</comment>
<dbReference type="InParanoid" id="E4X7E4"/>
<dbReference type="PANTHER" id="PTHR11475:SF4">
    <property type="entry name" value="CHORION PEROXIDASE"/>
    <property type="match status" value="1"/>
</dbReference>
<keyword evidence="7" id="KW-1185">Reference proteome</keyword>
<protein>
    <submittedName>
        <fullName evidence="6">Uncharacterized protein</fullName>
    </submittedName>
</protein>
<feature type="binding site" description="axial binding residue" evidence="4">
    <location>
        <position position="509"/>
    </location>
    <ligand>
        <name>heme b</name>
        <dbReference type="ChEBI" id="CHEBI:60344"/>
    </ligand>
    <ligandPart>
        <name>Fe</name>
        <dbReference type="ChEBI" id="CHEBI:18248"/>
    </ligandPart>
</feature>
<keyword evidence="3" id="KW-0325">Glycoprotein</keyword>